<evidence type="ECO:0000256" key="6">
    <source>
        <dbReference type="HAMAP-Rule" id="MF_00479"/>
    </source>
</evidence>
<dbReference type="NCBIfam" id="TIGR01947">
    <property type="entry name" value="rnfG"/>
    <property type="match status" value="1"/>
</dbReference>
<keyword evidence="6" id="KW-1003">Cell membrane</keyword>
<comment type="similarity">
    <text evidence="6">Belongs to the RnfG family.</text>
</comment>
<feature type="domain" description="FMN-binding" evidence="7">
    <location>
        <begin position="113"/>
        <end position="202"/>
    </location>
</feature>
<keyword evidence="9" id="KW-1185">Reference proteome</keyword>
<keyword evidence="3 6" id="KW-0285">Flavoprotein</keyword>
<dbReference type="HAMAP" id="MF_00479">
    <property type="entry name" value="RsxG_RnfG"/>
    <property type="match status" value="1"/>
</dbReference>
<keyword evidence="6" id="KW-0812">Transmembrane</keyword>
<reference evidence="8 9" key="1">
    <citation type="submission" date="2016-10" db="EMBL/GenBank/DDBJ databases">
        <authorList>
            <person name="de Groot N.N."/>
        </authorList>
    </citation>
    <scope>NUCLEOTIDE SEQUENCE [LARGE SCALE GENOMIC DNA]</scope>
    <source>
        <strain evidence="8 9">DSM 9179</strain>
    </source>
</reference>
<keyword evidence="4 6" id="KW-0288">FMN</keyword>
<dbReference type="SMART" id="SM00900">
    <property type="entry name" value="FMN_bind"/>
    <property type="match status" value="1"/>
</dbReference>
<comment type="cofactor">
    <cofactor evidence="6">
        <name>FMN</name>
        <dbReference type="ChEBI" id="CHEBI:58210"/>
    </cofactor>
</comment>
<accession>A0A1I0QN15</accession>
<proteinExistence type="inferred from homology"/>
<evidence type="ECO:0000259" key="7">
    <source>
        <dbReference type="SMART" id="SM00900"/>
    </source>
</evidence>
<dbReference type="InterPro" id="IPR007329">
    <property type="entry name" value="FMN-bd"/>
</dbReference>
<keyword evidence="6" id="KW-1278">Translocase</keyword>
<comment type="subcellular location">
    <subcellularLocation>
        <location evidence="6">Cell membrane</location>
        <topology evidence="6">Single-pass membrane protein</topology>
    </subcellularLocation>
</comment>
<keyword evidence="1 6" id="KW-0813">Transport</keyword>
<gene>
    <name evidence="6" type="primary">rnfG</name>
    <name evidence="8" type="ORF">SAMN05421659_108159</name>
</gene>
<evidence type="ECO:0000313" key="9">
    <source>
        <dbReference type="Proteomes" id="UP000199701"/>
    </source>
</evidence>
<keyword evidence="6" id="KW-0472">Membrane</keyword>
<dbReference type="RefSeq" id="WP_092454188.1">
    <property type="nucleotide sequence ID" value="NZ_FOJI01000008.1"/>
</dbReference>
<dbReference type="GO" id="GO:0009055">
    <property type="term" value="F:electron transfer activity"/>
    <property type="evidence" value="ECO:0007669"/>
    <property type="project" value="InterPro"/>
</dbReference>
<organism evidence="8 9">
    <name type="scientific">[Clostridium] fimetarium</name>
    <dbReference type="NCBI Taxonomy" id="99656"/>
    <lineage>
        <taxon>Bacteria</taxon>
        <taxon>Bacillati</taxon>
        <taxon>Bacillota</taxon>
        <taxon>Clostridia</taxon>
        <taxon>Lachnospirales</taxon>
        <taxon>Lachnospiraceae</taxon>
    </lineage>
</organism>
<sequence>MKSIIKDSLILFIITLIGGLCLGYVYDITKAPIAAQAEKSKNAAYEKVFITKDGSKLSTTFEELEQSTYPLDQFASVLDAAGMKGNSISNVVCAMDTNNKPVGLVLTVVSKEGYGGDIKFTVGILKDGTVNGISILSISETAGLGMKANTQDFQNQFSFKNVDKFKYTKTGATADNEIDALSGATITTNAMTNGVNSAIAAFDYIYANGAKTVGGVVIEQ</sequence>
<keyword evidence="5 6" id="KW-0249">Electron transport</keyword>
<evidence type="ECO:0000256" key="3">
    <source>
        <dbReference type="ARBA" id="ARBA00022630"/>
    </source>
</evidence>
<dbReference type="EMBL" id="FOJI01000008">
    <property type="protein sequence ID" value="SEW28542.1"/>
    <property type="molecule type" value="Genomic_DNA"/>
</dbReference>
<dbReference type="PANTHER" id="PTHR36118:SF1">
    <property type="entry name" value="ION-TRANSLOCATING OXIDOREDUCTASE COMPLEX SUBUNIT G"/>
    <property type="match status" value="1"/>
</dbReference>
<dbReference type="OrthoDB" id="9787579at2"/>
<name>A0A1I0QN15_9FIRM</name>
<dbReference type="PIRSF" id="PIRSF006091">
    <property type="entry name" value="E_trnsport_RnfG"/>
    <property type="match status" value="1"/>
</dbReference>
<evidence type="ECO:0000256" key="4">
    <source>
        <dbReference type="ARBA" id="ARBA00022643"/>
    </source>
</evidence>
<dbReference type="Pfam" id="PF04205">
    <property type="entry name" value="FMN_bind"/>
    <property type="match status" value="1"/>
</dbReference>
<dbReference type="STRING" id="99656.SAMN05421659_108159"/>
<dbReference type="InterPro" id="IPR010209">
    <property type="entry name" value="Ion_transpt_RnfG/RsxG"/>
</dbReference>
<dbReference type="EC" id="7.-.-.-" evidence="6"/>
<keyword evidence="2 6" id="KW-0597">Phosphoprotein</keyword>
<comment type="function">
    <text evidence="6">Part of a membrane-bound complex that couples electron transfer with translocation of ions across the membrane.</text>
</comment>
<dbReference type="GO" id="GO:0022900">
    <property type="term" value="P:electron transport chain"/>
    <property type="evidence" value="ECO:0007669"/>
    <property type="project" value="UniProtKB-UniRule"/>
</dbReference>
<evidence type="ECO:0000256" key="2">
    <source>
        <dbReference type="ARBA" id="ARBA00022553"/>
    </source>
</evidence>
<evidence type="ECO:0000256" key="5">
    <source>
        <dbReference type="ARBA" id="ARBA00022982"/>
    </source>
</evidence>
<dbReference type="PANTHER" id="PTHR36118">
    <property type="entry name" value="ION-TRANSLOCATING OXIDOREDUCTASE COMPLEX SUBUNIT G"/>
    <property type="match status" value="1"/>
</dbReference>
<dbReference type="AlphaFoldDB" id="A0A1I0QN15"/>
<protein>
    <recommendedName>
        <fullName evidence="6">Ion-translocating oxidoreductase complex subunit G</fullName>
        <ecNumber evidence="6">7.-.-.-</ecNumber>
    </recommendedName>
    <alternativeName>
        <fullName evidence="6">Rnf electron transport complex subunit G</fullName>
    </alternativeName>
</protein>
<dbReference type="GO" id="GO:0010181">
    <property type="term" value="F:FMN binding"/>
    <property type="evidence" value="ECO:0007669"/>
    <property type="project" value="InterPro"/>
</dbReference>
<feature type="modified residue" description="FMN phosphoryl threonine" evidence="6">
    <location>
        <position position="185"/>
    </location>
</feature>
<evidence type="ECO:0000256" key="1">
    <source>
        <dbReference type="ARBA" id="ARBA00022448"/>
    </source>
</evidence>
<dbReference type="Proteomes" id="UP000199701">
    <property type="component" value="Unassembled WGS sequence"/>
</dbReference>
<comment type="subunit">
    <text evidence="6">The complex is composed of six subunits: RnfA, RnfB, RnfC, RnfD, RnfE and RnfG.</text>
</comment>
<evidence type="ECO:0000313" key="8">
    <source>
        <dbReference type="EMBL" id="SEW28542.1"/>
    </source>
</evidence>
<keyword evidence="6" id="KW-1133">Transmembrane helix</keyword>
<dbReference type="GO" id="GO:0005886">
    <property type="term" value="C:plasma membrane"/>
    <property type="evidence" value="ECO:0007669"/>
    <property type="project" value="UniProtKB-SubCell"/>
</dbReference>